<dbReference type="InterPro" id="IPR000631">
    <property type="entry name" value="CARKD"/>
</dbReference>
<evidence type="ECO:0000256" key="15">
    <source>
        <dbReference type="ARBA" id="ARBA00048238"/>
    </source>
</evidence>
<dbReference type="PROSITE" id="PS51385">
    <property type="entry name" value="YJEF_N"/>
    <property type="match status" value="1"/>
</dbReference>
<comment type="function">
    <text evidence="18">Catalyzes the epimerization of the S- and R-forms of NAD(P)HX, a damaged form of NAD(P)H that is a result of enzymatic or heat-dependent hydration. This is a prerequisite for the S-specific NAD(P)H-hydrate dehydratase to allow the repair of both epimers of NAD(P)HX.</text>
</comment>
<dbReference type="EC" id="4.2.1.136" evidence="19"/>
<dbReference type="HAMAP" id="MF_01965">
    <property type="entry name" value="NADHX_dehydratase"/>
    <property type="match status" value="1"/>
</dbReference>
<dbReference type="HOGENOM" id="CLU_024853_4_1_2"/>
<feature type="binding site" evidence="18">
    <location>
        <position position="174"/>
    </location>
    <ligand>
        <name>K(+)</name>
        <dbReference type="ChEBI" id="CHEBI:29103"/>
    </ligand>
</feature>
<dbReference type="InterPro" id="IPR030677">
    <property type="entry name" value="Nnr"/>
</dbReference>
<dbReference type="NCBIfam" id="TIGR00196">
    <property type="entry name" value="yjeF_cterm"/>
    <property type="match status" value="1"/>
</dbReference>
<feature type="binding site" evidence="17">
    <location>
        <position position="447"/>
    </location>
    <ligand>
        <name>AMP</name>
        <dbReference type="ChEBI" id="CHEBI:456215"/>
    </ligand>
</feature>
<evidence type="ECO:0000256" key="12">
    <source>
        <dbReference type="ARBA" id="ARBA00023239"/>
    </source>
</evidence>
<dbReference type="PROSITE" id="PS51383">
    <property type="entry name" value="YJEF_C_3"/>
    <property type="match status" value="1"/>
</dbReference>
<dbReference type="NCBIfam" id="TIGR00197">
    <property type="entry name" value="yjeF_nterm"/>
    <property type="match status" value="1"/>
</dbReference>
<dbReference type="GO" id="GO:0016301">
    <property type="term" value="F:kinase activity"/>
    <property type="evidence" value="ECO:0007669"/>
    <property type="project" value="UniProtKB-KW"/>
</dbReference>
<dbReference type="Proteomes" id="UP000000346">
    <property type="component" value="Chromosome"/>
</dbReference>
<dbReference type="PANTHER" id="PTHR12592">
    <property type="entry name" value="ATP-DEPENDENT (S)-NAD(P)H-HYDRATE DEHYDRATASE FAMILY MEMBER"/>
    <property type="match status" value="1"/>
</dbReference>
<dbReference type="STRING" id="666510.ASAC_0843"/>
<dbReference type="CDD" id="cd01171">
    <property type="entry name" value="YXKO-related"/>
    <property type="match status" value="1"/>
</dbReference>
<gene>
    <name evidence="18" type="primary">nnrE</name>
    <name evidence="17" type="synonym">nnrD</name>
    <name evidence="22" type="ordered locus">ASAC_0843</name>
</gene>
<keyword evidence="11 18" id="KW-0413">Isomerase</keyword>
<dbReference type="GO" id="GO:0046872">
    <property type="term" value="F:metal ion binding"/>
    <property type="evidence" value="ECO:0007669"/>
    <property type="project" value="UniProtKB-UniRule"/>
</dbReference>
<comment type="function">
    <text evidence="17">Catalyzes the dehydration of the S-form of NAD(P)HX at the expense of ADP, which is converted to AMP. Together with NAD(P)HX epimerase, which catalyzes the epimerization of the S- and R-forms, the enzyme allows the repair of both epimers of NAD(P)HX, a damaged form of NAD(P)H that is a result of enzymatic or heat-dependent hydration.</text>
</comment>
<dbReference type="KEGG" id="asc:ASAC_0843"/>
<keyword evidence="9 18" id="KW-0630">Potassium</keyword>
<feature type="domain" description="YjeF N-terminal" evidence="21">
    <location>
        <begin position="20"/>
        <end position="228"/>
    </location>
</feature>
<feature type="binding site" evidence="18">
    <location>
        <position position="138"/>
    </location>
    <ligand>
        <name>K(+)</name>
        <dbReference type="ChEBI" id="CHEBI:29103"/>
    </ligand>
</feature>
<evidence type="ECO:0000313" key="22">
    <source>
        <dbReference type="EMBL" id="ADL19249.1"/>
    </source>
</evidence>
<evidence type="ECO:0000259" key="20">
    <source>
        <dbReference type="PROSITE" id="PS51383"/>
    </source>
</evidence>
<dbReference type="GO" id="GO:0005524">
    <property type="term" value="F:ATP binding"/>
    <property type="evidence" value="ECO:0007669"/>
    <property type="project" value="UniProtKB-UniRule"/>
</dbReference>
<keyword evidence="12 17" id="KW-0456">Lyase</keyword>
<comment type="catalytic activity">
    <reaction evidence="1 18 19">
        <text>(6R)-NADHX = (6S)-NADHX</text>
        <dbReference type="Rhea" id="RHEA:32215"/>
        <dbReference type="ChEBI" id="CHEBI:64074"/>
        <dbReference type="ChEBI" id="CHEBI:64075"/>
        <dbReference type="EC" id="5.1.99.6"/>
    </reaction>
</comment>
<keyword evidence="6 17" id="KW-0547">Nucleotide-binding</keyword>
<protein>
    <recommendedName>
        <fullName evidence="19">Bifunctional NAD(P)H-hydrate repair enzyme</fullName>
    </recommendedName>
    <alternativeName>
        <fullName evidence="19">Nicotinamide nucleotide repair protein</fullName>
    </alternativeName>
    <domain>
        <recommendedName>
            <fullName evidence="19">ADP-dependent (S)-NAD(P)H-hydrate dehydratase</fullName>
            <ecNumber evidence="19">4.2.1.136</ecNumber>
        </recommendedName>
        <alternativeName>
            <fullName evidence="19">ADP-dependent NAD(P)HX dehydratase</fullName>
        </alternativeName>
    </domain>
    <domain>
        <recommendedName>
            <fullName evidence="19">NAD(P)H-hydrate epimerase</fullName>
            <ecNumber evidence="19">5.1.99.6</ecNumber>
        </recommendedName>
    </domain>
</protein>
<dbReference type="eggNOG" id="arCOG00018">
    <property type="taxonomic scope" value="Archaea"/>
</dbReference>
<keyword evidence="5 18" id="KW-0479">Metal-binding</keyword>
<evidence type="ECO:0000256" key="16">
    <source>
        <dbReference type="ARBA" id="ARBA00049209"/>
    </source>
</evidence>
<dbReference type="RefSeq" id="WP_013266761.1">
    <property type="nucleotide sequence ID" value="NC_014374.1"/>
</dbReference>
<comment type="subunit">
    <text evidence="17">Homotetramer.</text>
</comment>
<sequence length="520" mass="54676">MELECPGFIRNPETWTTEDTRAYETNTVWLGLPLLLLMENAGRAVADAVECVLGDVRNRKVVVYAGKGGNGGDAIVAARHLALRGADVTVYLLYDPKLMEHRDAALNLQHLQRLKTVKVVHLDDPRDYSPQEADALIDGILGIGVRGKLREPVASALAAFNASKGLRVAVDIPTGLDPDTGKAVEGTARVDITVTMGTLKPGLLADEAKPYVGQVLVADIGMPRDAYIYAGPGDVAARIPRRPRDAYKGGNGKVLSVGGSYHYFGAPFYMASAALYAGADLSFLAAPEDVARSAATANPGIIPVPLKGDIITREHVKDLVEEARHVNAVAIGPGLGTAEETKQAVAEFLEAIRGKPTVIDADALKAVAELRPKLWPEAVLTPHRGEARMLAGHDGEPQELAAEIAKTYGATVIVKAPKPPGDVICSPDGRCRFNLTGHPAMAVGGTGDVLTGITAGFLARRAALSKSLEPLNIAAAAAWTSGRAGELAVEEKGDNITAIDVLNKVQAAIREAYSLISGGG</sequence>
<comment type="similarity">
    <text evidence="4 19">In the C-terminal section; belongs to the NnrD/CARKD family.</text>
</comment>
<evidence type="ECO:0000256" key="2">
    <source>
        <dbReference type="ARBA" id="ARBA00000909"/>
    </source>
</evidence>
<comment type="function">
    <text evidence="14 19">Bifunctional enzyme that catalyzes the epimerization of the S- and R-forms of NAD(P)HX and the dehydration of the S-form of NAD(P)HX at the expense of ADP, which is converted to AMP. This allows the repair of both epimers of NAD(P)HX, a damaged form of NAD(P)H that is a result of enzymatic or heat-dependent hydration.</text>
</comment>
<evidence type="ECO:0000256" key="7">
    <source>
        <dbReference type="ARBA" id="ARBA00022840"/>
    </source>
</evidence>
<reference evidence="22 23" key="1">
    <citation type="journal article" date="2010" name="Appl. Environ. Microbiol.">
        <title>The genome sequence of the crenarchaeon Acidilobus saccharovorans supports a new order, Acidilobales, and suggests an important ecological role in terrestrial acidic hot springs.</title>
        <authorList>
            <person name="Mardanov A.V."/>
            <person name="Svetlitchnyi V.A."/>
            <person name="Beletsky A.V."/>
            <person name="Prokofeva M.I."/>
            <person name="Bonch-Osmolovskaya E.A."/>
            <person name="Ravin N.V."/>
            <person name="Skryabin K.G."/>
        </authorList>
    </citation>
    <scope>NUCLEOTIDE SEQUENCE [LARGE SCALE GENOMIC DNA]</scope>
    <source>
        <strain evidence="23">DSM 16705 / JCM 18335 / VKM B-2471 / 345-15</strain>
    </source>
</reference>
<comment type="catalytic activity">
    <reaction evidence="16 17 19">
        <text>(6S)-NADPHX + ADP = AMP + phosphate + NADPH + H(+)</text>
        <dbReference type="Rhea" id="RHEA:32235"/>
        <dbReference type="ChEBI" id="CHEBI:15378"/>
        <dbReference type="ChEBI" id="CHEBI:43474"/>
        <dbReference type="ChEBI" id="CHEBI:57783"/>
        <dbReference type="ChEBI" id="CHEBI:64076"/>
        <dbReference type="ChEBI" id="CHEBI:456215"/>
        <dbReference type="ChEBI" id="CHEBI:456216"/>
        <dbReference type="EC" id="4.2.1.136"/>
    </reaction>
</comment>
<feature type="binding site" evidence="17">
    <location>
        <position position="383"/>
    </location>
    <ligand>
        <name>(6S)-NADPHX</name>
        <dbReference type="ChEBI" id="CHEBI:64076"/>
    </ligand>
</feature>
<dbReference type="SUPFAM" id="SSF64153">
    <property type="entry name" value="YjeF N-terminal domain-like"/>
    <property type="match status" value="1"/>
</dbReference>
<dbReference type="OrthoDB" id="15148at2157"/>
<dbReference type="PANTHER" id="PTHR12592:SF0">
    <property type="entry name" value="ATP-DEPENDENT (S)-NAD(P)H-HYDRATE DEHYDRATASE"/>
    <property type="match status" value="1"/>
</dbReference>
<dbReference type="PIRSF" id="PIRSF017184">
    <property type="entry name" value="Nnr"/>
    <property type="match status" value="1"/>
</dbReference>
<dbReference type="InterPro" id="IPR029056">
    <property type="entry name" value="Ribokinase-like"/>
</dbReference>
<proteinExistence type="inferred from homology"/>
<dbReference type="Pfam" id="PF03853">
    <property type="entry name" value="YjeF_N"/>
    <property type="match status" value="1"/>
</dbReference>
<evidence type="ECO:0000256" key="13">
    <source>
        <dbReference type="ARBA" id="ARBA00023268"/>
    </source>
</evidence>
<evidence type="ECO:0000256" key="17">
    <source>
        <dbReference type="HAMAP-Rule" id="MF_01965"/>
    </source>
</evidence>
<comment type="cofactor">
    <cofactor evidence="17">
        <name>Mg(2+)</name>
        <dbReference type="ChEBI" id="CHEBI:18420"/>
    </cofactor>
</comment>
<dbReference type="GeneID" id="9499078"/>
<evidence type="ECO:0000256" key="18">
    <source>
        <dbReference type="HAMAP-Rule" id="MF_01966"/>
    </source>
</evidence>
<dbReference type="EMBL" id="CP001742">
    <property type="protein sequence ID" value="ADL19249.1"/>
    <property type="molecule type" value="Genomic_DNA"/>
</dbReference>
<dbReference type="InterPro" id="IPR004443">
    <property type="entry name" value="YjeF_N_dom"/>
</dbReference>
<dbReference type="AlphaFoldDB" id="D9Q1R1"/>
<keyword evidence="23" id="KW-1185">Reference proteome</keyword>
<keyword evidence="22" id="KW-0808">Transferase</keyword>
<dbReference type="SUPFAM" id="SSF53613">
    <property type="entry name" value="Ribokinase-like"/>
    <property type="match status" value="1"/>
</dbReference>
<feature type="domain" description="YjeF C-terminal" evidence="20">
    <location>
        <begin position="231"/>
        <end position="512"/>
    </location>
</feature>
<dbReference type="GO" id="GO:0052856">
    <property type="term" value="F:NAD(P)HX epimerase activity"/>
    <property type="evidence" value="ECO:0007669"/>
    <property type="project" value="UniProtKB-UniRule"/>
</dbReference>
<dbReference type="FunCoup" id="D9Q1R1">
    <property type="interactions" value="39"/>
</dbReference>
<comment type="similarity">
    <text evidence="18">Belongs to the NnrE/AIBP family.</text>
</comment>
<evidence type="ECO:0000256" key="19">
    <source>
        <dbReference type="PIRNR" id="PIRNR017184"/>
    </source>
</evidence>
<accession>D9Q1R1</accession>
<feature type="binding site" evidence="18">
    <location>
        <position position="171"/>
    </location>
    <ligand>
        <name>(6S)-NADPHX</name>
        <dbReference type="ChEBI" id="CHEBI:64076"/>
    </ligand>
</feature>
<comment type="similarity">
    <text evidence="17">Belongs to the NnrD/CARKD family.</text>
</comment>
<comment type="catalytic activity">
    <reaction evidence="2 18 19">
        <text>(6R)-NADPHX = (6S)-NADPHX</text>
        <dbReference type="Rhea" id="RHEA:32227"/>
        <dbReference type="ChEBI" id="CHEBI:64076"/>
        <dbReference type="ChEBI" id="CHEBI:64077"/>
        <dbReference type="EC" id="5.1.99.6"/>
    </reaction>
</comment>
<feature type="binding site" evidence="18">
    <location>
        <begin position="142"/>
        <end position="148"/>
    </location>
    <ligand>
        <name>(6S)-NADPHX</name>
        <dbReference type="ChEBI" id="CHEBI:64076"/>
    </ligand>
</feature>
<comment type="caution">
    <text evidence="17">Lacks conserved residue(s) required for the propagation of feature annotation.</text>
</comment>
<dbReference type="GO" id="GO:0110051">
    <property type="term" value="P:metabolite repair"/>
    <property type="evidence" value="ECO:0007669"/>
    <property type="project" value="TreeGrafter"/>
</dbReference>
<feature type="binding site" evidence="17">
    <location>
        <position position="334"/>
    </location>
    <ligand>
        <name>(6S)-NADPHX</name>
        <dbReference type="ChEBI" id="CHEBI:64076"/>
    </ligand>
</feature>
<evidence type="ECO:0000313" key="23">
    <source>
        <dbReference type="Proteomes" id="UP000000346"/>
    </source>
</evidence>
<dbReference type="EC" id="5.1.99.6" evidence="19"/>
<dbReference type="InterPro" id="IPR036652">
    <property type="entry name" value="YjeF_N_dom_sf"/>
</dbReference>
<comment type="similarity">
    <text evidence="3 19">In the N-terminal section; belongs to the NnrE/AIBP family.</text>
</comment>
<keyword evidence="7 17" id="KW-0067">ATP-binding</keyword>
<keyword evidence="8 17" id="KW-0521">NADP</keyword>
<evidence type="ECO:0000256" key="5">
    <source>
        <dbReference type="ARBA" id="ARBA00022723"/>
    </source>
</evidence>
<evidence type="ECO:0000256" key="8">
    <source>
        <dbReference type="ARBA" id="ARBA00022857"/>
    </source>
</evidence>
<keyword evidence="22" id="KW-0418">Kinase</keyword>
<dbReference type="Pfam" id="PF01256">
    <property type="entry name" value="Carb_kinase"/>
    <property type="match status" value="1"/>
</dbReference>
<evidence type="ECO:0000256" key="9">
    <source>
        <dbReference type="ARBA" id="ARBA00022958"/>
    </source>
</evidence>
<feature type="binding site" evidence="18">
    <location>
        <begin position="69"/>
        <end position="73"/>
    </location>
    <ligand>
        <name>(6S)-NADPHX</name>
        <dbReference type="ChEBI" id="CHEBI:64076"/>
    </ligand>
</feature>
<evidence type="ECO:0000256" key="4">
    <source>
        <dbReference type="ARBA" id="ARBA00009524"/>
    </source>
</evidence>
<organism evidence="22 23">
    <name type="scientific">Acidilobus saccharovorans (strain DSM 16705 / JCM 18335 / VKM B-2471 / 345-15)</name>
    <dbReference type="NCBI Taxonomy" id="666510"/>
    <lineage>
        <taxon>Archaea</taxon>
        <taxon>Thermoproteota</taxon>
        <taxon>Thermoprotei</taxon>
        <taxon>Acidilobales</taxon>
        <taxon>Acidilobaceae</taxon>
        <taxon>Acidilobus</taxon>
    </lineage>
</organism>
<feature type="binding site" evidence="17">
    <location>
        <position position="448"/>
    </location>
    <ligand>
        <name>(6S)-NADPHX</name>
        <dbReference type="ChEBI" id="CHEBI:64076"/>
    </ligand>
</feature>
<evidence type="ECO:0000256" key="14">
    <source>
        <dbReference type="ARBA" id="ARBA00025153"/>
    </source>
</evidence>
<dbReference type="HAMAP" id="MF_01966">
    <property type="entry name" value="NADHX_epimerase"/>
    <property type="match status" value="1"/>
</dbReference>
<dbReference type="GO" id="GO:0052855">
    <property type="term" value="F:ADP-dependent NAD(P)H-hydrate dehydratase activity"/>
    <property type="evidence" value="ECO:0007669"/>
    <property type="project" value="UniProtKB-UniRule"/>
</dbReference>
<comment type="cofactor">
    <cofactor evidence="18 19">
        <name>K(+)</name>
        <dbReference type="ChEBI" id="CHEBI:29103"/>
    </cofactor>
    <text evidence="18 19">Binds 1 potassium ion per subunit.</text>
</comment>
<dbReference type="InParanoid" id="D9Q1R1"/>
<dbReference type="GO" id="GO:0046496">
    <property type="term" value="P:nicotinamide nucleotide metabolic process"/>
    <property type="evidence" value="ECO:0007669"/>
    <property type="project" value="UniProtKB-UniRule"/>
</dbReference>
<keyword evidence="13" id="KW-0511">Multifunctional enzyme</keyword>
<feature type="binding site" evidence="17">
    <location>
        <position position="266"/>
    </location>
    <ligand>
        <name>(6S)-NADPHX</name>
        <dbReference type="ChEBI" id="CHEBI:64076"/>
    </ligand>
</feature>
<name>D9Q1R1_ACIS3</name>
<evidence type="ECO:0000259" key="21">
    <source>
        <dbReference type="PROSITE" id="PS51385"/>
    </source>
</evidence>
<evidence type="ECO:0000256" key="3">
    <source>
        <dbReference type="ARBA" id="ARBA00006001"/>
    </source>
</evidence>
<dbReference type="Gene3D" id="3.40.50.10260">
    <property type="entry name" value="YjeF N-terminal domain"/>
    <property type="match status" value="1"/>
</dbReference>
<feature type="binding site" evidence="18">
    <location>
        <position position="70"/>
    </location>
    <ligand>
        <name>K(+)</name>
        <dbReference type="ChEBI" id="CHEBI:29103"/>
    </ligand>
</feature>
<evidence type="ECO:0000256" key="10">
    <source>
        <dbReference type="ARBA" id="ARBA00023027"/>
    </source>
</evidence>
<evidence type="ECO:0000256" key="6">
    <source>
        <dbReference type="ARBA" id="ARBA00022741"/>
    </source>
</evidence>
<keyword evidence="10 17" id="KW-0520">NAD</keyword>
<evidence type="ECO:0000256" key="11">
    <source>
        <dbReference type="ARBA" id="ARBA00023235"/>
    </source>
</evidence>
<dbReference type="Gene3D" id="3.40.1190.20">
    <property type="match status" value="1"/>
</dbReference>
<evidence type="ECO:0000256" key="1">
    <source>
        <dbReference type="ARBA" id="ARBA00000013"/>
    </source>
</evidence>
<comment type="catalytic activity">
    <reaction evidence="15 17 19">
        <text>(6S)-NADHX + ADP = AMP + phosphate + NADH + H(+)</text>
        <dbReference type="Rhea" id="RHEA:32223"/>
        <dbReference type="ChEBI" id="CHEBI:15378"/>
        <dbReference type="ChEBI" id="CHEBI:43474"/>
        <dbReference type="ChEBI" id="CHEBI:57945"/>
        <dbReference type="ChEBI" id="CHEBI:64074"/>
        <dbReference type="ChEBI" id="CHEBI:456215"/>
        <dbReference type="ChEBI" id="CHEBI:456216"/>
        <dbReference type="EC" id="4.2.1.136"/>
    </reaction>
</comment>